<evidence type="ECO:0000256" key="5">
    <source>
        <dbReference type="ARBA" id="ARBA00045258"/>
    </source>
</evidence>
<dbReference type="InterPro" id="IPR021151">
    <property type="entry name" value="GINS_A"/>
</dbReference>
<dbReference type="STRING" id="6832.A0A553P3C9"/>
<comment type="function">
    <text evidence="5">Required for correct functioning of the GINS complex, a complex that plays an essential role in the initiation of DNA replication, and progression of DNA replication forks. GINS complex is a core component of CDC45-MCM-GINS (CMG) helicase, the molecular machine that unwinds template DNA during replication, and around which the replisome is built.</text>
</comment>
<comment type="similarity">
    <text evidence="2 6">Belongs to the GINS3/PSF3 family.</text>
</comment>
<organism evidence="9 10">
    <name type="scientific">Tigriopus californicus</name>
    <name type="common">Marine copepod</name>
    <dbReference type="NCBI Taxonomy" id="6832"/>
    <lineage>
        <taxon>Eukaryota</taxon>
        <taxon>Metazoa</taxon>
        <taxon>Ecdysozoa</taxon>
        <taxon>Arthropoda</taxon>
        <taxon>Crustacea</taxon>
        <taxon>Multicrustacea</taxon>
        <taxon>Hexanauplia</taxon>
        <taxon>Copepoda</taxon>
        <taxon>Harpacticoida</taxon>
        <taxon>Harpacticidae</taxon>
        <taxon>Tigriopus</taxon>
    </lineage>
</organism>
<dbReference type="AlphaFoldDB" id="A0A553P3C9"/>
<evidence type="ECO:0000256" key="6">
    <source>
        <dbReference type="RuleBase" id="RU367161"/>
    </source>
</evidence>
<feature type="region of interest" description="Disordered" evidence="7">
    <location>
        <begin position="37"/>
        <end position="62"/>
    </location>
</feature>
<accession>A0A553P3C9</accession>
<dbReference type="SUPFAM" id="SSF160059">
    <property type="entry name" value="PriA/YqbF domain"/>
    <property type="match status" value="1"/>
</dbReference>
<dbReference type="CDD" id="cd11713">
    <property type="entry name" value="GINS_A_psf3"/>
    <property type="match status" value="1"/>
</dbReference>
<evidence type="ECO:0000256" key="1">
    <source>
        <dbReference type="ARBA" id="ARBA00004123"/>
    </source>
</evidence>
<comment type="function">
    <text evidence="6">The GINS complex plays an essential role in the initiation of DNA replication.</text>
</comment>
<comment type="caution">
    <text evidence="9">The sequence shown here is derived from an EMBL/GenBank/DDBJ whole genome shotgun (WGS) entry which is preliminary data.</text>
</comment>
<comment type="subcellular location">
    <subcellularLocation>
        <location evidence="1 6">Nucleus</location>
    </subcellularLocation>
</comment>
<evidence type="ECO:0000256" key="3">
    <source>
        <dbReference type="ARBA" id="ARBA00022705"/>
    </source>
</evidence>
<keyword evidence="3 6" id="KW-0235">DNA replication</keyword>
<reference evidence="9 10" key="1">
    <citation type="journal article" date="2018" name="Nat. Ecol. Evol.">
        <title>Genomic signatures of mitonuclear coevolution across populations of Tigriopus californicus.</title>
        <authorList>
            <person name="Barreto F.S."/>
            <person name="Watson E.T."/>
            <person name="Lima T.G."/>
            <person name="Willett C.S."/>
            <person name="Edmands S."/>
            <person name="Li W."/>
            <person name="Burton R.S."/>
        </authorList>
    </citation>
    <scope>NUCLEOTIDE SEQUENCE [LARGE SCALE GENOMIC DNA]</scope>
    <source>
        <strain evidence="9 10">San Diego</strain>
    </source>
</reference>
<dbReference type="SUPFAM" id="SSF158573">
    <property type="entry name" value="GINS helical bundle-like"/>
    <property type="match status" value="1"/>
</dbReference>
<name>A0A553P3C9_TIGCA</name>
<dbReference type="InterPro" id="IPR036224">
    <property type="entry name" value="GINS_bundle-like_dom_sf"/>
</dbReference>
<evidence type="ECO:0000256" key="2">
    <source>
        <dbReference type="ARBA" id="ARBA00006343"/>
    </source>
</evidence>
<dbReference type="EMBL" id="VCGU01000008">
    <property type="protein sequence ID" value="TRY72142.1"/>
    <property type="molecule type" value="Genomic_DNA"/>
</dbReference>
<keyword evidence="4 6" id="KW-0539">Nucleus</keyword>
<feature type="domain" description="GINS subunit" evidence="8">
    <location>
        <begin position="104"/>
        <end position="198"/>
    </location>
</feature>
<dbReference type="GO" id="GO:1902975">
    <property type="term" value="P:mitotic DNA replication initiation"/>
    <property type="evidence" value="ECO:0007669"/>
    <property type="project" value="TreeGrafter"/>
</dbReference>
<evidence type="ECO:0000256" key="4">
    <source>
        <dbReference type="ARBA" id="ARBA00023242"/>
    </source>
</evidence>
<feature type="compositionally biased region" description="Polar residues" evidence="7">
    <location>
        <begin position="49"/>
        <end position="58"/>
    </location>
</feature>
<dbReference type="PANTHER" id="PTHR22768:SF0">
    <property type="entry name" value="DNA REPLICATION COMPLEX GINS PROTEIN PSF3"/>
    <property type="match status" value="1"/>
</dbReference>
<protein>
    <recommendedName>
        <fullName evidence="6">DNA replication complex GINS protein PSF3</fullName>
    </recommendedName>
</protein>
<dbReference type="PANTHER" id="PTHR22768">
    <property type="entry name" value="DNA REPLICATION COMPLEX GINS PROTEIN PSF3"/>
    <property type="match status" value="1"/>
</dbReference>
<evidence type="ECO:0000259" key="8">
    <source>
        <dbReference type="Pfam" id="PF05916"/>
    </source>
</evidence>
<dbReference type="GO" id="GO:0000811">
    <property type="term" value="C:GINS complex"/>
    <property type="evidence" value="ECO:0007669"/>
    <property type="project" value="UniProtKB-UniRule"/>
</dbReference>
<dbReference type="InterPro" id="IPR038437">
    <property type="entry name" value="GINS_Psf3_sf"/>
</dbReference>
<gene>
    <name evidence="9" type="ORF">TCAL_10602</name>
</gene>
<dbReference type="OMA" id="IYKEGWR"/>
<evidence type="ECO:0000313" key="9">
    <source>
        <dbReference type="EMBL" id="TRY72142.1"/>
    </source>
</evidence>
<evidence type="ECO:0000256" key="7">
    <source>
        <dbReference type="SAM" id="MobiDB-lite"/>
    </source>
</evidence>
<dbReference type="Gene3D" id="1.20.58.2050">
    <property type="match status" value="1"/>
</dbReference>
<proteinExistence type="inferred from homology"/>
<evidence type="ECO:0000313" key="10">
    <source>
        <dbReference type="Proteomes" id="UP000318571"/>
    </source>
</evidence>
<keyword evidence="10" id="KW-1185">Reference proteome</keyword>
<dbReference type="InterPro" id="IPR010492">
    <property type="entry name" value="GINS_Psf3"/>
</dbReference>
<dbReference type="OrthoDB" id="10251744at2759"/>
<comment type="subunit">
    <text evidence="6">Component of the GINS complex.</text>
</comment>
<dbReference type="Pfam" id="PF05916">
    <property type="entry name" value="Sld5"/>
    <property type="match status" value="1"/>
</dbReference>
<dbReference type="CDD" id="cd21693">
    <property type="entry name" value="GINS_B_Psf3"/>
    <property type="match status" value="1"/>
</dbReference>
<dbReference type="Proteomes" id="UP000318571">
    <property type="component" value="Chromosome 7"/>
</dbReference>
<sequence length="223" mass="25316">MSYFSFDDILASQERLPLKTLASVTGCAFLAPSISQHAHSDDEDDNGEGVTNPSSDSSRAPDDLRAGVKMELPFWMTLSLLRAKVAIDVGVPPIFTLERRPILRADPVSLNLPKVGPKHFYRVGAKLLRFKHSHLGQGDDHLGSVLVDMIMKRFRYILDSSQHCQMNASGKETDILDVIEKELFQVGKQSRKQIEDWLFRRTHKMDMADLVYKNNRKRKAHEI</sequence>